<dbReference type="Proteomes" id="UP000466442">
    <property type="component" value="Unassembled WGS sequence"/>
</dbReference>
<dbReference type="AlphaFoldDB" id="A0A6A4JXW3"/>
<dbReference type="SUPFAM" id="SSF56112">
    <property type="entry name" value="Protein kinase-like (PK-like)"/>
    <property type="match status" value="1"/>
</dbReference>
<dbReference type="OrthoDB" id="191037at2759"/>
<dbReference type="Gene3D" id="3.90.1200.10">
    <property type="match status" value="1"/>
</dbReference>
<evidence type="ECO:0000259" key="1">
    <source>
        <dbReference type="SMART" id="SM00587"/>
    </source>
</evidence>
<comment type="caution">
    <text evidence="2">The sequence shown here is derived from an EMBL/GenBank/DDBJ whole genome shotgun (WGS) entry which is preliminary data.</text>
</comment>
<dbReference type="PANTHER" id="PTHR11012">
    <property type="entry name" value="PROTEIN KINASE-LIKE DOMAIN-CONTAINING"/>
    <property type="match status" value="1"/>
</dbReference>
<proteinExistence type="predicted"/>
<organism evidence="2 3">
    <name type="scientific">Apolygus lucorum</name>
    <name type="common">Small green plant bug</name>
    <name type="synonym">Lygocoris lucorum</name>
    <dbReference type="NCBI Taxonomy" id="248454"/>
    <lineage>
        <taxon>Eukaryota</taxon>
        <taxon>Metazoa</taxon>
        <taxon>Ecdysozoa</taxon>
        <taxon>Arthropoda</taxon>
        <taxon>Hexapoda</taxon>
        <taxon>Insecta</taxon>
        <taxon>Pterygota</taxon>
        <taxon>Neoptera</taxon>
        <taxon>Paraneoptera</taxon>
        <taxon>Hemiptera</taxon>
        <taxon>Heteroptera</taxon>
        <taxon>Panheteroptera</taxon>
        <taxon>Cimicomorpha</taxon>
        <taxon>Miridae</taxon>
        <taxon>Mirini</taxon>
        <taxon>Apolygus</taxon>
    </lineage>
</organism>
<name>A0A6A4JXW3_APOLU</name>
<dbReference type="PANTHER" id="PTHR11012:SF30">
    <property type="entry name" value="PROTEIN KINASE-LIKE DOMAIN-CONTAINING"/>
    <property type="match status" value="1"/>
</dbReference>
<dbReference type="InterPro" id="IPR011009">
    <property type="entry name" value="Kinase-like_dom_sf"/>
</dbReference>
<evidence type="ECO:0000313" key="3">
    <source>
        <dbReference type="Proteomes" id="UP000466442"/>
    </source>
</evidence>
<protein>
    <recommendedName>
        <fullName evidence="1">CHK kinase-like domain-containing protein</fullName>
    </recommendedName>
</protein>
<gene>
    <name evidence="2" type="ORF">GE061_016129</name>
</gene>
<dbReference type="InterPro" id="IPR004119">
    <property type="entry name" value="EcKL"/>
</dbReference>
<dbReference type="Pfam" id="PF02958">
    <property type="entry name" value="EcKL"/>
    <property type="match status" value="1"/>
</dbReference>
<sequence>MEPFVEELVKQVGKNNGMPVFTKTVTVGSKETVFKCNQTKVQLKHGNRVLHLLIKTPPEDKETRAIQKTGQKFSNEILFYKEIYSRLKKHGWNGRTPMFFTSSMDKGKEVIVLEDLEKSTYKAVNIAQGLDDDHLKLVMSALSDVHNAVLSWKTKEETDYNNIVTRLKDTTILDVPDEDETTMQKVIISSSLDAGISHSKHHFGKEVGEKVETFKKTVFTDMRGWFDGKDPKNILIHGDYWNDVFMFKYEEKVPVDIAITDWQNIRIGSPFADVSLAVLGSASVKCLEHPTSILECYGSSVFTDDKRQELRSAGRFGFTMALINILFASIEEELPLEQIIKGILRSPQLRDQGFRKLTLRVASIVKAAADMGII</sequence>
<keyword evidence="3" id="KW-1185">Reference proteome</keyword>
<reference evidence="2" key="1">
    <citation type="journal article" date="2021" name="Mol. Ecol. Resour.">
        <title>Apolygus lucorum genome provides insights into omnivorousness and mesophyll feeding.</title>
        <authorList>
            <person name="Liu Y."/>
            <person name="Liu H."/>
            <person name="Wang H."/>
            <person name="Huang T."/>
            <person name="Liu B."/>
            <person name="Yang B."/>
            <person name="Yin L."/>
            <person name="Li B."/>
            <person name="Zhang Y."/>
            <person name="Zhang S."/>
            <person name="Jiang F."/>
            <person name="Zhang X."/>
            <person name="Ren Y."/>
            <person name="Wang B."/>
            <person name="Wang S."/>
            <person name="Lu Y."/>
            <person name="Wu K."/>
            <person name="Fan W."/>
            <person name="Wang G."/>
        </authorList>
    </citation>
    <scope>NUCLEOTIDE SEQUENCE</scope>
    <source>
        <strain evidence="2">12Hb</strain>
    </source>
</reference>
<accession>A0A6A4JXW3</accession>
<dbReference type="EMBL" id="WIXP02000007">
    <property type="protein sequence ID" value="KAF6207682.1"/>
    <property type="molecule type" value="Genomic_DNA"/>
</dbReference>
<dbReference type="SMART" id="SM00587">
    <property type="entry name" value="CHK"/>
    <property type="match status" value="1"/>
</dbReference>
<evidence type="ECO:0000313" key="2">
    <source>
        <dbReference type="EMBL" id="KAF6207682.1"/>
    </source>
</evidence>
<feature type="domain" description="CHK kinase-like" evidence="1">
    <location>
        <begin position="111"/>
        <end position="308"/>
    </location>
</feature>
<dbReference type="InterPro" id="IPR015897">
    <property type="entry name" value="CHK_kinase-like"/>
</dbReference>